<evidence type="ECO:0000313" key="2">
    <source>
        <dbReference type="Proteomes" id="UP000694427"/>
    </source>
</evidence>
<reference evidence="1" key="2">
    <citation type="submission" date="2025-09" db="UniProtKB">
        <authorList>
            <consortium name="Ensembl"/>
        </authorList>
    </citation>
    <scope>IDENTIFICATION</scope>
</reference>
<dbReference type="Proteomes" id="UP000694427">
    <property type="component" value="Unplaced"/>
</dbReference>
<sequence length="83" mass="9559">HGRTFGPLKHFLSISLSISNAHTVDFYTRDVWSAFMCVSPEEVLCAISSSQDRMRAIEGKRIRTYLLLEKENTTFGLWTYQPC</sequence>
<protein>
    <submittedName>
        <fullName evidence="1">Uncharacterized protein</fullName>
    </submittedName>
</protein>
<dbReference type="Ensembl" id="ENSCCRT00010039952.1">
    <property type="protein sequence ID" value="ENSCCRP00010036386.1"/>
    <property type="gene ID" value="ENSCCRG00010015539.1"/>
</dbReference>
<accession>A0A8C1JRK8</accession>
<evidence type="ECO:0000313" key="1">
    <source>
        <dbReference type="Ensembl" id="ENSCCRP00010036386.1"/>
    </source>
</evidence>
<proteinExistence type="predicted"/>
<name>A0A8C1JRK8_CYPCA</name>
<dbReference type="AlphaFoldDB" id="A0A8C1JRK8"/>
<organism evidence="1 2">
    <name type="scientific">Cyprinus carpio</name>
    <name type="common">Common carp</name>
    <dbReference type="NCBI Taxonomy" id="7962"/>
    <lineage>
        <taxon>Eukaryota</taxon>
        <taxon>Metazoa</taxon>
        <taxon>Chordata</taxon>
        <taxon>Craniata</taxon>
        <taxon>Vertebrata</taxon>
        <taxon>Euteleostomi</taxon>
        <taxon>Actinopterygii</taxon>
        <taxon>Neopterygii</taxon>
        <taxon>Teleostei</taxon>
        <taxon>Ostariophysi</taxon>
        <taxon>Cypriniformes</taxon>
        <taxon>Cyprinidae</taxon>
        <taxon>Cyprininae</taxon>
        <taxon>Cyprinus</taxon>
    </lineage>
</organism>
<keyword evidence="2" id="KW-1185">Reference proteome</keyword>
<reference evidence="1" key="1">
    <citation type="submission" date="2025-08" db="UniProtKB">
        <authorList>
            <consortium name="Ensembl"/>
        </authorList>
    </citation>
    <scope>IDENTIFICATION</scope>
</reference>